<dbReference type="SUPFAM" id="SSF55846">
    <property type="entry name" value="N-acetylmuramoyl-L-alanine amidase-like"/>
    <property type="match status" value="1"/>
</dbReference>
<dbReference type="SMART" id="SM00257">
    <property type="entry name" value="LysM"/>
    <property type="match status" value="2"/>
</dbReference>
<dbReference type="PROSITE" id="PS51782">
    <property type="entry name" value="LYSM"/>
    <property type="match status" value="2"/>
</dbReference>
<dbReference type="RefSeq" id="WP_133338960.1">
    <property type="nucleotide sequence ID" value="NZ_SMYO01000017.1"/>
</dbReference>
<gene>
    <name evidence="3" type="ORF">E2K98_24775</name>
</gene>
<sequence>MNKKAVFILSLFLMLSLNISPALAANNPRNTYEVKSGDTLWKIAKTYVTTVNDLKLFNGLQSEVLLVGQKLRVPIIYQVVAGDTLWKLSQAFNSSVALIKSANGLTTDILFVGQKLKIIPTKLTMNGQFILMTREQFRDWLFNQKITRRITWFQEHHTWWPSYKDYNGSNHFSLMYQMKDLHVKQMGWSDISQQLTTFPDGKVVVGRPFNTPPQGSYGLINKSVTPAIEANAVAIENLGNFDIGNDQMTPEQRETIITIAALLCIKFGLTPSIDSIQYHHWWDMNTGERVLDNSKGHAVKTCPGTGFFGGNSTTDAKNDFYPLVRNKIQEILATM</sequence>
<dbReference type="GO" id="GO:0008932">
    <property type="term" value="F:lytic endotransglycosylase activity"/>
    <property type="evidence" value="ECO:0007669"/>
    <property type="project" value="TreeGrafter"/>
</dbReference>
<dbReference type="PANTHER" id="PTHR33734:SF22">
    <property type="entry name" value="MEMBRANE-BOUND LYTIC MUREIN TRANSGLYCOSYLASE D"/>
    <property type="match status" value="1"/>
</dbReference>
<organism evidence="3 4">
    <name type="scientific">Bacillus salipaludis</name>
    <dbReference type="NCBI Taxonomy" id="2547811"/>
    <lineage>
        <taxon>Bacteria</taxon>
        <taxon>Bacillati</taxon>
        <taxon>Bacillota</taxon>
        <taxon>Bacilli</taxon>
        <taxon>Bacillales</taxon>
        <taxon>Bacillaceae</taxon>
        <taxon>Bacillus</taxon>
    </lineage>
</organism>
<dbReference type="GO" id="GO:0008745">
    <property type="term" value="F:N-acetylmuramoyl-L-alanine amidase activity"/>
    <property type="evidence" value="ECO:0007669"/>
    <property type="project" value="InterPro"/>
</dbReference>
<dbReference type="InterPro" id="IPR018392">
    <property type="entry name" value="LysM"/>
</dbReference>
<dbReference type="SUPFAM" id="SSF54106">
    <property type="entry name" value="LysM domain"/>
    <property type="match status" value="2"/>
</dbReference>
<protein>
    <submittedName>
        <fullName evidence="3">LysM peptidoglycan-binding domain-containing protein</fullName>
    </submittedName>
</protein>
<dbReference type="Gene3D" id="3.40.80.10">
    <property type="entry name" value="Peptidoglycan recognition protein-like"/>
    <property type="match status" value="1"/>
</dbReference>
<dbReference type="InterPro" id="IPR036505">
    <property type="entry name" value="Amidase/PGRP_sf"/>
</dbReference>
<feature type="chain" id="PRO_5020620267" evidence="1">
    <location>
        <begin position="25"/>
        <end position="335"/>
    </location>
</feature>
<dbReference type="CDD" id="cd00118">
    <property type="entry name" value="LysM"/>
    <property type="match status" value="2"/>
</dbReference>
<dbReference type="GO" id="GO:0009253">
    <property type="term" value="P:peptidoglycan catabolic process"/>
    <property type="evidence" value="ECO:0007669"/>
    <property type="project" value="InterPro"/>
</dbReference>
<dbReference type="InterPro" id="IPR036779">
    <property type="entry name" value="LysM_dom_sf"/>
</dbReference>
<evidence type="ECO:0000256" key="1">
    <source>
        <dbReference type="SAM" id="SignalP"/>
    </source>
</evidence>
<feature type="signal peptide" evidence="1">
    <location>
        <begin position="1"/>
        <end position="24"/>
    </location>
</feature>
<comment type="caution">
    <text evidence="3">The sequence shown here is derived from an EMBL/GenBank/DDBJ whole genome shotgun (WGS) entry which is preliminary data.</text>
</comment>
<accession>A0A4R5VJR3</accession>
<evidence type="ECO:0000313" key="3">
    <source>
        <dbReference type="EMBL" id="TDK58134.1"/>
    </source>
</evidence>
<dbReference type="EMBL" id="SMYO01000017">
    <property type="protein sequence ID" value="TDK58134.1"/>
    <property type="molecule type" value="Genomic_DNA"/>
</dbReference>
<evidence type="ECO:0000259" key="2">
    <source>
        <dbReference type="PROSITE" id="PS51782"/>
    </source>
</evidence>
<dbReference type="Proteomes" id="UP000295132">
    <property type="component" value="Unassembled WGS sequence"/>
</dbReference>
<name>A0A4R5VJR3_9BACI</name>
<dbReference type="AlphaFoldDB" id="A0A4R5VJR3"/>
<proteinExistence type="predicted"/>
<dbReference type="PANTHER" id="PTHR33734">
    <property type="entry name" value="LYSM DOMAIN-CONTAINING GPI-ANCHORED PROTEIN 2"/>
    <property type="match status" value="1"/>
</dbReference>
<feature type="domain" description="LysM" evidence="2">
    <location>
        <begin position="30"/>
        <end position="73"/>
    </location>
</feature>
<reference evidence="3 4" key="1">
    <citation type="submission" date="2019-03" db="EMBL/GenBank/DDBJ databases">
        <title>Bacillus niacini sp. nov. a Nicotinate-Metabolizing Mesophile Isolated from Soil.</title>
        <authorList>
            <person name="Zhang G."/>
        </authorList>
    </citation>
    <scope>NUCLEOTIDE SEQUENCE [LARGE SCALE GENOMIC DNA]</scope>
    <source>
        <strain evidence="3 4">WN066</strain>
    </source>
</reference>
<dbReference type="Pfam" id="PF01476">
    <property type="entry name" value="LysM"/>
    <property type="match status" value="2"/>
</dbReference>
<keyword evidence="1" id="KW-0732">Signal</keyword>
<evidence type="ECO:0000313" key="4">
    <source>
        <dbReference type="Proteomes" id="UP000295132"/>
    </source>
</evidence>
<dbReference type="Gene3D" id="3.10.350.10">
    <property type="entry name" value="LysM domain"/>
    <property type="match status" value="2"/>
</dbReference>
<feature type="domain" description="LysM" evidence="2">
    <location>
        <begin position="75"/>
        <end position="118"/>
    </location>
</feature>